<feature type="chain" id="PRO_5003071614" evidence="1">
    <location>
        <begin position="27"/>
        <end position="256"/>
    </location>
</feature>
<dbReference type="STRING" id="583355.Caka_2264"/>
<accession>D5EMP1</accession>
<dbReference type="RefSeq" id="WP_013044003.1">
    <property type="nucleotide sequence ID" value="NC_014008.1"/>
</dbReference>
<keyword evidence="3" id="KW-1185">Reference proteome</keyword>
<dbReference type="OrthoDB" id="196652at2"/>
<dbReference type="Proteomes" id="UP000000925">
    <property type="component" value="Chromosome"/>
</dbReference>
<proteinExistence type="predicted"/>
<reference evidence="2 3" key="1">
    <citation type="journal article" date="2010" name="Stand. Genomic Sci.">
        <title>Complete genome sequence of Coraliomargarita akajimensis type strain (04OKA010-24).</title>
        <authorList>
            <person name="Mavromatis K."/>
            <person name="Abt B."/>
            <person name="Brambilla E."/>
            <person name="Lapidus A."/>
            <person name="Copeland A."/>
            <person name="Deshpande S."/>
            <person name="Nolan M."/>
            <person name="Lucas S."/>
            <person name="Tice H."/>
            <person name="Cheng J.F."/>
            <person name="Han C."/>
            <person name="Detter J.C."/>
            <person name="Woyke T."/>
            <person name="Goodwin L."/>
            <person name="Pitluck S."/>
            <person name="Held B."/>
            <person name="Brettin T."/>
            <person name="Tapia R."/>
            <person name="Ivanova N."/>
            <person name="Mikhailova N."/>
            <person name="Pati A."/>
            <person name="Liolios K."/>
            <person name="Chen A."/>
            <person name="Palaniappan K."/>
            <person name="Land M."/>
            <person name="Hauser L."/>
            <person name="Chang Y.J."/>
            <person name="Jeffries C.D."/>
            <person name="Rohde M."/>
            <person name="Goker M."/>
            <person name="Bristow J."/>
            <person name="Eisen J.A."/>
            <person name="Markowitz V."/>
            <person name="Hugenholtz P."/>
            <person name="Klenk H.P."/>
            <person name="Kyrpides N.C."/>
        </authorList>
    </citation>
    <scope>NUCLEOTIDE SEQUENCE [LARGE SCALE GENOMIC DNA]</scope>
    <source>
        <strain evidence="3">DSM 45221 / IAM 15411 / JCM 23193 / KCTC 12865</strain>
    </source>
</reference>
<evidence type="ECO:0000313" key="2">
    <source>
        <dbReference type="EMBL" id="ADE55281.1"/>
    </source>
</evidence>
<dbReference type="KEGG" id="caa:Caka_2264"/>
<keyword evidence="1" id="KW-0732">Signal</keyword>
<evidence type="ECO:0000313" key="3">
    <source>
        <dbReference type="Proteomes" id="UP000000925"/>
    </source>
</evidence>
<dbReference type="HOGENOM" id="CLU_1084676_0_0_0"/>
<organism evidence="2 3">
    <name type="scientific">Coraliomargarita akajimensis (strain DSM 45221 / IAM 15411 / JCM 23193 / KCTC 12865 / 04OKA010-24)</name>
    <dbReference type="NCBI Taxonomy" id="583355"/>
    <lineage>
        <taxon>Bacteria</taxon>
        <taxon>Pseudomonadati</taxon>
        <taxon>Verrucomicrobiota</taxon>
        <taxon>Opitutia</taxon>
        <taxon>Puniceicoccales</taxon>
        <taxon>Coraliomargaritaceae</taxon>
        <taxon>Coraliomargarita</taxon>
    </lineage>
</organism>
<dbReference type="EMBL" id="CP001998">
    <property type="protein sequence ID" value="ADE55281.1"/>
    <property type="molecule type" value="Genomic_DNA"/>
</dbReference>
<dbReference type="AlphaFoldDB" id="D5EMP1"/>
<sequence>MNLLHLTGLLALPILALLSTSPTALASADESTELRALLNRHVIAMGGWKNLNSIESIQLNGTIERDGSIMDLCIVKKKPNQIRATITVPAPGTTDAYVQMIRAHDGTHAWSAVRTAGQHEFKRTPLPTDQAQELLSDASIYPKLIQLWKLGAEIAFSEQQPEDPTLVSLDAHPQSSETRYIFTLDRASAQTVQFLSIRKDGTRLLTQLGDYQIIEGVHIPFQSVLTDEQSGMTTIRTHSAHIGVGIYEEYFAEFTD</sequence>
<protein>
    <submittedName>
        <fullName evidence="2">Uncharacterized protein</fullName>
    </submittedName>
</protein>
<evidence type="ECO:0000256" key="1">
    <source>
        <dbReference type="SAM" id="SignalP"/>
    </source>
</evidence>
<gene>
    <name evidence="2" type="ordered locus">Caka_2264</name>
</gene>
<feature type="signal peptide" evidence="1">
    <location>
        <begin position="1"/>
        <end position="26"/>
    </location>
</feature>
<name>D5EMP1_CORAD</name>